<proteinExistence type="inferred from homology"/>
<name>A0A6F8PRC4_9GAMM</name>
<keyword evidence="12" id="KW-1185">Reference proteome</keyword>
<evidence type="ECO:0000256" key="2">
    <source>
        <dbReference type="ARBA" id="ARBA00005791"/>
    </source>
</evidence>
<reference evidence="12" key="1">
    <citation type="submission" date="2019-11" db="EMBL/GenBank/DDBJ databases">
        <title>Isolation and characterization of two novel species in the genus Thiomicrorhabdus.</title>
        <authorList>
            <person name="Mochizuki J."/>
            <person name="Kojima H."/>
            <person name="Fukui M."/>
        </authorList>
    </citation>
    <scope>NUCLEOTIDE SEQUENCE [LARGE SCALE GENOMIC DNA]</scope>
    <source>
        <strain evidence="12">aks77</strain>
    </source>
</reference>
<dbReference type="InterPro" id="IPR013766">
    <property type="entry name" value="Thioredoxin_domain"/>
</dbReference>
<gene>
    <name evidence="11" type="primary">dsbA</name>
    <name evidence="11" type="ORF">THMIRHAS_00380</name>
</gene>
<dbReference type="KEGG" id="tse:THMIRHAS_00380"/>
<dbReference type="EMBL" id="AP021889">
    <property type="protein sequence ID" value="BBP44665.1"/>
    <property type="molecule type" value="Genomic_DNA"/>
</dbReference>
<evidence type="ECO:0000256" key="7">
    <source>
        <dbReference type="PIRNR" id="PIRNR001488"/>
    </source>
</evidence>
<evidence type="ECO:0000256" key="1">
    <source>
        <dbReference type="ARBA" id="ARBA00004418"/>
    </source>
</evidence>
<dbReference type="InterPro" id="IPR023205">
    <property type="entry name" value="DsbA/DsbL"/>
</dbReference>
<evidence type="ECO:0000313" key="11">
    <source>
        <dbReference type="EMBL" id="BBP44665.1"/>
    </source>
</evidence>
<dbReference type="GO" id="GO:0016491">
    <property type="term" value="F:oxidoreductase activity"/>
    <property type="evidence" value="ECO:0007669"/>
    <property type="project" value="InterPro"/>
</dbReference>
<sequence>MNRRHFLQSIGLTGLALLAPNSWAKVELMTGVHYKILKSPVSIAPAKKQVVEVFGYSCPHCYHLEESLNQWLKTKPEEIEFKRMPVVFNNPNWIFMAQVFFTAQELGVLEQSHKPFFDALHRDKKPLFNVDALADFYNQFGVDKKTYKDMFSSFTVQQHVRQAGKLTRQYEVEGVPALIVNGKYLTDVPMAGSREALWDVVNQLTDK</sequence>
<dbReference type="InterPro" id="IPR001853">
    <property type="entry name" value="DSBA-like_thioredoxin_dom"/>
</dbReference>
<dbReference type="Pfam" id="PF01323">
    <property type="entry name" value="DSBA"/>
    <property type="match status" value="1"/>
</dbReference>
<dbReference type="PIRSF" id="PIRSF001488">
    <property type="entry name" value="Tdi_protein"/>
    <property type="match status" value="1"/>
</dbReference>
<accession>A0A6F8PRC4</accession>
<dbReference type="Gene3D" id="3.40.30.10">
    <property type="entry name" value="Glutaredoxin"/>
    <property type="match status" value="1"/>
</dbReference>
<comment type="subcellular location">
    <subcellularLocation>
        <location evidence="1 7">Periplasm</location>
    </subcellularLocation>
</comment>
<feature type="domain" description="Thioredoxin" evidence="10">
    <location>
        <begin position="17"/>
        <end position="206"/>
    </location>
</feature>
<evidence type="ECO:0000256" key="4">
    <source>
        <dbReference type="ARBA" id="ARBA00022764"/>
    </source>
</evidence>
<dbReference type="InterPro" id="IPR036249">
    <property type="entry name" value="Thioredoxin-like_sf"/>
</dbReference>
<keyword evidence="4 7" id="KW-0574">Periplasm</keyword>
<comment type="similarity">
    <text evidence="2">Belongs to the thioredoxin family. DsbA subfamily.</text>
</comment>
<dbReference type="SUPFAM" id="SSF52833">
    <property type="entry name" value="Thioredoxin-like"/>
    <property type="match status" value="1"/>
</dbReference>
<evidence type="ECO:0000313" key="12">
    <source>
        <dbReference type="Proteomes" id="UP000501726"/>
    </source>
</evidence>
<dbReference type="InterPro" id="IPR050824">
    <property type="entry name" value="Thiol_disulfide_DsbA"/>
</dbReference>
<dbReference type="GO" id="GO:0042597">
    <property type="term" value="C:periplasmic space"/>
    <property type="evidence" value="ECO:0007669"/>
    <property type="project" value="UniProtKB-SubCell"/>
</dbReference>
<evidence type="ECO:0000259" key="10">
    <source>
        <dbReference type="PROSITE" id="PS51352"/>
    </source>
</evidence>
<dbReference type="CDD" id="cd03019">
    <property type="entry name" value="DsbA_DsbA"/>
    <property type="match status" value="1"/>
</dbReference>
<dbReference type="Proteomes" id="UP000501726">
    <property type="component" value="Chromosome"/>
</dbReference>
<organism evidence="11 12">
    <name type="scientific">Thiosulfatimonas sediminis</name>
    <dbReference type="NCBI Taxonomy" id="2675054"/>
    <lineage>
        <taxon>Bacteria</taxon>
        <taxon>Pseudomonadati</taxon>
        <taxon>Pseudomonadota</taxon>
        <taxon>Gammaproteobacteria</taxon>
        <taxon>Thiotrichales</taxon>
        <taxon>Piscirickettsiaceae</taxon>
        <taxon>Thiosulfatimonas</taxon>
    </lineage>
</organism>
<keyword evidence="5 7" id="KW-1015">Disulfide bond</keyword>
<evidence type="ECO:0000256" key="3">
    <source>
        <dbReference type="ARBA" id="ARBA00022729"/>
    </source>
</evidence>
<dbReference type="PANTHER" id="PTHR35891">
    <property type="entry name" value="THIOL:DISULFIDE INTERCHANGE PROTEIN DSBA"/>
    <property type="match status" value="1"/>
</dbReference>
<evidence type="ECO:0000256" key="6">
    <source>
        <dbReference type="ARBA" id="ARBA00023284"/>
    </source>
</evidence>
<evidence type="ECO:0000256" key="5">
    <source>
        <dbReference type="ARBA" id="ARBA00023157"/>
    </source>
</evidence>
<keyword evidence="3 9" id="KW-0732">Signal</keyword>
<keyword evidence="6" id="KW-0676">Redox-active center</keyword>
<dbReference type="PANTHER" id="PTHR35891:SF3">
    <property type="entry name" value="THIOL:DISULFIDE INTERCHANGE PROTEIN DSBL"/>
    <property type="match status" value="1"/>
</dbReference>
<protein>
    <recommendedName>
        <fullName evidence="7">Thiol:disulfide interchange protein</fullName>
    </recommendedName>
</protein>
<evidence type="ECO:0000256" key="9">
    <source>
        <dbReference type="SAM" id="SignalP"/>
    </source>
</evidence>
<evidence type="ECO:0000256" key="8">
    <source>
        <dbReference type="PIRSR" id="PIRSR001488-1"/>
    </source>
</evidence>
<dbReference type="RefSeq" id="WP_173269142.1">
    <property type="nucleotide sequence ID" value="NZ_AP021889.1"/>
</dbReference>
<dbReference type="AlphaFoldDB" id="A0A6F8PRC4"/>
<feature type="disulfide bond" description="Redox-active" evidence="8">
    <location>
        <begin position="58"/>
        <end position="61"/>
    </location>
</feature>
<feature type="signal peptide" evidence="9">
    <location>
        <begin position="1"/>
        <end position="24"/>
    </location>
</feature>
<dbReference type="PROSITE" id="PS51352">
    <property type="entry name" value="THIOREDOXIN_2"/>
    <property type="match status" value="1"/>
</dbReference>
<feature type="chain" id="PRO_5026328310" description="Thiol:disulfide interchange protein" evidence="9">
    <location>
        <begin position="25"/>
        <end position="207"/>
    </location>
</feature>